<dbReference type="Gene3D" id="2.20.25.670">
    <property type="entry name" value="GCM domain, large subdomain"/>
    <property type="match status" value="1"/>
</dbReference>
<dbReference type="PANTHER" id="PTHR12414">
    <property type="entry name" value="GLIAL CELLS MISSING RELATED/GLIDE"/>
    <property type="match status" value="1"/>
</dbReference>
<dbReference type="GeneID" id="115626063"/>
<protein>
    <submittedName>
        <fullName evidence="9">Transcription factor glial cells missing</fullName>
    </submittedName>
</protein>
<proteinExistence type="predicted"/>
<feature type="compositionally biased region" description="Basic and acidic residues" evidence="6">
    <location>
        <begin position="164"/>
        <end position="176"/>
    </location>
</feature>
<evidence type="ECO:0000256" key="5">
    <source>
        <dbReference type="ARBA" id="ARBA00023242"/>
    </source>
</evidence>
<feature type="region of interest" description="Disordered" evidence="6">
    <location>
        <begin position="476"/>
        <end position="497"/>
    </location>
</feature>
<gene>
    <name evidence="9" type="primary">LOC115626063</name>
</gene>
<dbReference type="GO" id="GO:0001228">
    <property type="term" value="F:DNA-binding transcription activator activity, RNA polymerase II-specific"/>
    <property type="evidence" value="ECO:0007669"/>
    <property type="project" value="InterPro"/>
</dbReference>
<dbReference type="InterPro" id="IPR043021">
    <property type="entry name" value="GCM_small"/>
</dbReference>
<organism evidence="8 9">
    <name type="scientific">Drosophila lebanonensis</name>
    <name type="common">Fruit fly</name>
    <name type="synonym">Scaptodrosophila lebanonensis</name>
    <dbReference type="NCBI Taxonomy" id="7225"/>
    <lineage>
        <taxon>Eukaryota</taxon>
        <taxon>Metazoa</taxon>
        <taxon>Ecdysozoa</taxon>
        <taxon>Arthropoda</taxon>
        <taxon>Hexapoda</taxon>
        <taxon>Insecta</taxon>
        <taxon>Pterygota</taxon>
        <taxon>Neoptera</taxon>
        <taxon>Endopterygota</taxon>
        <taxon>Diptera</taxon>
        <taxon>Brachycera</taxon>
        <taxon>Muscomorpha</taxon>
        <taxon>Ephydroidea</taxon>
        <taxon>Drosophilidae</taxon>
        <taxon>Scaptodrosophila</taxon>
    </lineage>
</organism>
<evidence type="ECO:0000256" key="6">
    <source>
        <dbReference type="SAM" id="MobiDB-lite"/>
    </source>
</evidence>
<evidence type="ECO:0000256" key="4">
    <source>
        <dbReference type="ARBA" id="ARBA00023163"/>
    </source>
</evidence>
<keyword evidence="1" id="KW-0217">Developmental protein</keyword>
<dbReference type="AlphaFoldDB" id="A0A6J2TKM9"/>
<dbReference type="CTD" id="34277"/>
<accession>A0A6J2TKM9</accession>
<dbReference type="RefSeq" id="XP_030377176.1">
    <property type="nucleotide sequence ID" value="XM_030521316.1"/>
</dbReference>
<reference evidence="9" key="1">
    <citation type="submission" date="2025-08" db="UniProtKB">
        <authorList>
            <consortium name="RefSeq"/>
        </authorList>
    </citation>
    <scope>IDENTIFICATION</scope>
    <source>
        <strain evidence="9">11010-0011.00</strain>
        <tissue evidence="9">Whole body</tissue>
    </source>
</reference>
<dbReference type="GO" id="GO:0005634">
    <property type="term" value="C:nucleus"/>
    <property type="evidence" value="ECO:0007669"/>
    <property type="project" value="TreeGrafter"/>
</dbReference>
<dbReference type="SUPFAM" id="SSF90073">
    <property type="entry name" value="GCM domain"/>
    <property type="match status" value="1"/>
</dbReference>
<dbReference type="Pfam" id="PF03615">
    <property type="entry name" value="GCM"/>
    <property type="match status" value="1"/>
</dbReference>
<evidence type="ECO:0000313" key="8">
    <source>
        <dbReference type="Proteomes" id="UP000504634"/>
    </source>
</evidence>
<dbReference type="PANTHER" id="PTHR12414:SF8">
    <property type="entry name" value="TRANSCRIPTION FACTOR GLIAL CELLS MISSING-RELATED"/>
    <property type="match status" value="1"/>
</dbReference>
<evidence type="ECO:0000313" key="9">
    <source>
        <dbReference type="RefSeq" id="XP_030377176.1"/>
    </source>
</evidence>
<dbReference type="Gene3D" id="3.30.70.3530">
    <property type="entry name" value="GCM motif"/>
    <property type="match status" value="1"/>
</dbReference>
<keyword evidence="3" id="KW-0238">DNA-binding</keyword>
<feature type="compositionally biased region" description="Low complexity" evidence="6">
    <location>
        <begin position="484"/>
        <end position="495"/>
    </location>
</feature>
<dbReference type="InterPro" id="IPR003902">
    <property type="entry name" value="Tscrpt_reg_GCM"/>
</dbReference>
<dbReference type="Proteomes" id="UP000504634">
    <property type="component" value="Unplaced"/>
</dbReference>
<evidence type="ECO:0000256" key="1">
    <source>
        <dbReference type="ARBA" id="ARBA00022473"/>
    </source>
</evidence>
<keyword evidence="4" id="KW-0804">Transcription</keyword>
<evidence type="ECO:0000256" key="2">
    <source>
        <dbReference type="ARBA" id="ARBA00023015"/>
    </source>
</evidence>
<feature type="region of interest" description="Disordered" evidence="6">
    <location>
        <begin position="158"/>
        <end position="177"/>
    </location>
</feature>
<sequence length="508" mass="56819">MVMKFSDVPMPMGTQQSRVLADWDINDAQPLPQVHEFDDFNDWADDHCRLVYSGANEEAKKHASGWAMRNTNNHNNKILKKSCLGVLLCSAKCKLPNGASVHLRPAICDKARRKQQGKQCPNRNCTGHLVIQPCRGHCNYPVTHFWRREGNAIFFQAKGKHDHPRPEAKGSTEARRLLSSGKRVRSLAVMLARDAALNKKLDSLRAPKKQGKLESLVRRKRTPTMTELQLASSLGQNNNNNTDSAIVYNAASFAQPQSSNYTGQTTSTQWDNEPYYAPESVNYVNGCGYDMLSSPGSSISSTASYYGTLNAQSMHSYEPQSQQQTQQSGNYQQLGQEKWYYDDTSSLTSNTSNHTDEYTIFNGYGNVCMDNSIPNNNNNPTTDAFYTYSSEVFNSVFEPTINGTSNAVELLYGETAGYQQQISPQSYITSSSPYSQQQQQQQQQHQQQQQQTGDYYYSNTSMNNVWSMEQLNAATTTTPSDYHPTAVPTAPTTLPEHNLPLQASSVFC</sequence>
<dbReference type="InterPro" id="IPR043020">
    <property type="entry name" value="GCM_large"/>
</dbReference>
<dbReference type="GO" id="GO:0042063">
    <property type="term" value="P:gliogenesis"/>
    <property type="evidence" value="ECO:0007669"/>
    <property type="project" value="TreeGrafter"/>
</dbReference>
<evidence type="ECO:0000259" key="7">
    <source>
        <dbReference type="PROSITE" id="PS50807"/>
    </source>
</evidence>
<dbReference type="InterPro" id="IPR039791">
    <property type="entry name" value="GCM"/>
</dbReference>
<dbReference type="OrthoDB" id="6241117at2759"/>
<dbReference type="GO" id="GO:0000978">
    <property type="term" value="F:RNA polymerase II cis-regulatory region sequence-specific DNA binding"/>
    <property type="evidence" value="ECO:0007669"/>
    <property type="project" value="TreeGrafter"/>
</dbReference>
<keyword evidence="2" id="KW-0805">Transcription regulation</keyword>
<evidence type="ECO:0000256" key="3">
    <source>
        <dbReference type="ARBA" id="ARBA00023125"/>
    </source>
</evidence>
<feature type="region of interest" description="Disordered" evidence="6">
    <location>
        <begin position="427"/>
        <end position="452"/>
    </location>
</feature>
<name>A0A6J2TKM9_DROLE</name>
<feature type="domain" description="GCM" evidence="7">
    <location>
        <begin position="21"/>
        <end position="178"/>
    </location>
</feature>
<keyword evidence="8" id="KW-1185">Reference proteome</keyword>
<dbReference type="PROSITE" id="PS50807">
    <property type="entry name" value="GCM"/>
    <property type="match status" value="1"/>
</dbReference>
<keyword evidence="5" id="KW-0539">Nucleus</keyword>
<dbReference type="InterPro" id="IPR036115">
    <property type="entry name" value="GCM_dom_sf"/>
</dbReference>